<dbReference type="GO" id="GO:0051301">
    <property type="term" value="P:cell division"/>
    <property type="evidence" value="ECO:0007669"/>
    <property type="project" value="UniProtKB-KW"/>
</dbReference>
<keyword evidence="2" id="KW-0131">Cell cycle</keyword>
<dbReference type="InterPro" id="IPR023093">
    <property type="entry name" value="ScpA-like_C"/>
</dbReference>
<evidence type="ECO:0000313" key="3">
    <source>
        <dbReference type="EMBL" id="HDD43371.1"/>
    </source>
</evidence>
<dbReference type="Gene3D" id="6.10.250.2410">
    <property type="match status" value="1"/>
</dbReference>
<dbReference type="PANTHER" id="PTHR33969:SF2">
    <property type="entry name" value="SEGREGATION AND CONDENSATION PROTEIN A"/>
    <property type="match status" value="1"/>
</dbReference>
<dbReference type="Pfam" id="PF02616">
    <property type="entry name" value="SMC_ScpA"/>
    <property type="match status" value="1"/>
</dbReference>
<keyword evidence="2" id="KW-0132">Cell division</keyword>
<dbReference type="GO" id="GO:0006260">
    <property type="term" value="P:DNA replication"/>
    <property type="evidence" value="ECO:0007669"/>
    <property type="project" value="UniProtKB-UniRule"/>
</dbReference>
<dbReference type="AlphaFoldDB" id="A0A7C0Y812"/>
<evidence type="ECO:0000256" key="2">
    <source>
        <dbReference type="HAMAP-Rule" id="MF_01805"/>
    </source>
</evidence>
<proteinExistence type="inferred from homology"/>
<accession>A0A7C0Y812</accession>
<comment type="function">
    <text evidence="2">Participates in chromosomal partition during cell division. May act via the formation of a condensin-like complex containing Smc and ScpB that pull DNA away from mid-cell into both cell halves.</text>
</comment>
<name>A0A7C0Y812_DESA2</name>
<dbReference type="HAMAP" id="MF_01805">
    <property type="entry name" value="ScpA"/>
    <property type="match status" value="1"/>
</dbReference>
<evidence type="ECO:0000256" key="1">
    <source>
        <dbReference type="ARBA" id="ARBA00044777"/>
    </source>
</evidence>
<dbReference type="EMBL" id="DRBS01000029">
    <property type="protein sequence ID" value="HDD43371.1"/>
    <property type="molecule type" value="Genomic_DNA"/>
</dbReference>
<comment type="subunit">
    <text evidence="2">Component of a cohesin-like complex composed of ScpA, ScpB and the Smc homodimer, in which ScpA and ScpB bind to the head domain of Smc. The presence of the three proteins is required for the association of the complex with DNA.</text>
</comment>
<comment type="caution">
    <text evidence="3">The sequence shown here is derived from an EMBL/GenBank/DDBJ whole genome shotgun (WGS) entry which is preliminary data.</text>
</comment>
<dbReference type="GO" id="GO:0007059">
    <property type="term" value="P:chromosome segregation"/>
    <property type="evidence" value="ECO:0007669"/>
    <property type="project" value="UniProtKB-UniRule"/>
</dbReference>
<dbReference type="PANTHER" id="PTHR33969">
    <property type="entry name" value="SEGREGATION AND CONDENSATION PROTEIN A"/>
    <property type="match status" value="1"/>
</dbReference>
<gene>
    <name evidence="2" type="primary">scpA</name>
    <name evidence="3" type="ORF">ENG63_00715</name>
</gene>
<comment type="similarity">
    <text evidence="2">Belongs to the ScpA family.</text>
</comment>
<organism evidence="3">
    <name type="scientific">Desulfofervidus auxilii</name>
    <dbReference type="NCBI Taxonomy" id="1621989"/>
    <lineage>
        <taxon>Bacteria</taxon>
        <taxon>Pseudomonadati</taxon>
        <taxon>Thermodesulfobacteriota</taxon>
        <taxon>Candidatus Desulfofervidia</taxon>
        <taxon>Candidatus Desulfofervidales</taxon>
        <taxon>Candidatus Desulfofervidaceae</taxon>
        <taxon>Candidatus Desulfofervidus</taxon>
    </lineage>
</organism>
<keyword evidence="2" id="KW-0159">Chromosome partition</keyword>
<dbReference type="GO" id="GO:0005737">
    <property type="term" value="C:cytoplasm"/>
    <property type="evidence" value="ECO:0007669"/>
    <property type="project" value="UniProtKB-SubCell"/>
</dbReference>
<dbReference type="InterPro" id="IPR003768">
    <property type="entry name" value="ScpA"/>
</dbReference>
<keyword evidence="2" id="KW-0963">Cytoplasm</keyword>
<comment type="subcellular location">
    <subcellularLocation>
        <location evidence="2">Cytoplasm</location>
    </subcellularLocation>
    <text evidence="2">Associated with two foci at the outer edges of the nucleoid region in young cells, and at four foci within both cell halves in older cells.</text>
</comment>
<dbReference type="Proteomes" id="UP000886289">
    <property type="component" value="Unassembled WGS sequence"/>
</dbReference>
<reference evidence="3" key="1">
    <citation type="journal article" date="2020" name="mSystems">
        <title>Genome- and Community-Level Interaction Insights into Carbon Utilization and Element Cycling Functions of Hydrothermarchaeota in Hydrothermal Sediment.</title>
        <authorList>
            <person name="Zhou Z."/>
            <person name="Liu Y."/>
            <person name="Xu W."/>
            <person name="Pan J."/>
            <person name="Luo Z.H."/>
            <person name="Li M."/>
        </authorList>
    </citation>
    <scope>NUCLEOTIDE SEQUENCE [LARGE SCALE GENOMIC DNA]</scope>
    <source>
        <strain evidence="3">HyVt-233</strain>
    </source>
</reference>
<protein>
    <recommendedName>
        <fullName evidence="1 2">Segregation and condensation protein A</fullName>
    </recommendedName>
</protein>
<sequence length="244" mass="28641">MEPLQIKLEFFEGPLDLLLHLVKKHQVDIYDIPIALITEQYLDYLRFMKSLNIDLASEYLLMAATLVHIKSRMLLASPEEEDPREEITQALLDYMKVKDMAEFLEQRQILHRDVFVRYGIEEIIGEETFVFPTIFDLLDAFRQVLEAAKLAEIVPEEIEPINLEEKIKEIFTRLQDEQEILFERLFDEVTTKAEMIVTFLAILYMAKDGVIILYQTSPWAPIRIKRVLAPKKTPHLEVVQFDES</sequence>
<dbReference type="Gene3D" id="1.10.10.580">
    <property type="entry name" value="Structural maintenance of chromosome 1. Chain E"/>
    <property type="match status" value="1"/>
</dbReference>